<evidence type="ECO:0000259" key="1">
    <source>
        <dbReference type="PROSITE" id="PS51819"/>
    </source>
</evidence>
<gene>
    <name evidence="2" type="ORF">C5L23_000522</name>
</gene>
<dbReference type="PANTHER" id="PTHR36503:SF2">
    <property type="entry name" value="BLR2408 PROTEIN"/>
    <property type="match status" value="1"/>
</dbReference>
<evidence type="ECO:0000313" key="2">
    <source>
        <dbReference type="EMBL" id="TDG68216.1"/>
    </source>
</evidence>
<dbReference type="Gene3D" id="3.10.180.10">
    <property type="entry name" value="2,3-Dihydroxybiphenyl 1,2-Dioxygenase, domain 1"/>
    <property type="match status" value="1"/>
</dbReference>
<dbReference type="Pfam" id="PF00903">
    <property type="entry name" value="Glyoxalase"/>
    <property type="match status" value="1"/>
</dbReference>
<dbReference type="AlphaFoldDB" id="A0A4R5N8H4"/>
<dbReference type="InterPro" id="IPR029068">
    <property type="entry name" value="Glyas_Bleomycin-R_OHBP_Dase"/>
</dbReference>
<dbReference type="RefSeq" id="WP_010007588.1">
    <property type="nucleotide sequence ID" value="NZ_JAGYGP010000001.1"/>
</dbReference>
<keyword evidence="3" id="KW-1185">Reference proteome</keyword>
<dbReference type="SUPFAM" id="SSF54593">
    <property type="entry name" value="Glyoxalase/Bleomycin resistance protein/Dihydroxybiphenyl dioxygenase"/>
    <property type="match status" value="1"/>
</dbReference>
<dbReference type="STRING" id="907931.GCA_000165675_00797"/>
<name>A0A4R5N8H4_9LACO</name>
<dbReference type="InterPro" id="IPR004360">
    <property type="entry name" value="Glyas_Fos-R_dOase_dom"/>
</dbReference>
<accession>A0A4R5N8H4</accession>
<protein>
    <recommendedName>
        <fullName evidence="1">VOC domain-containing protein</fullName>
    </recommendedName>
</protein>
<reference evidence="2 3" key="1">
    <citation type="journal article" date="2019" name="Appl. Microbiol. Biotechnol.">
        <title>Uncovering carbohydrate metabolism through a genotype-phenotype association study of 56 lactic acid bacteria genomes.</title>
        <authorList>
            <person name="Buron-Moles G."/>
            <person name="Chailyan A."/>
            <person name="Dolejs I."/>
            <person name="Forster J."/>
            <person name="Miks M.H."/>
        </authorList>
    </citation>
    <scope>NUCLEOTIDE SEQUENCE [LARGE SCALE GENOMIC DNA]</scope>
    <source>
        <strain evidence="2 3">ATCC 700006</strain>
    </source>
</reference>
<organism evidence="2 3">
    <name type="scientific">Leuconostoc fallax</name>
    <dbReference type="NCBI Taxonomy" id="1251"/>
    <lineage>
        <taxon>Bacteria</taxon>
        <taxon>Bacillati</taxon>
        <taxon>Bacillota</taxon>
        <taxon>Bacilli</taxon>
        <taxon>Lactobacillales</taxon>
        <taxon>Lactobacillaceae</taxon>
        <taxon>Leuconostoc</taxon>
    </lineage>
</organism>
<dbReference type="Proteomes" id="UP000295681">
    <property type="component" value="Unassembled WGS sequence"/>
</dbReference>
<dbReference type="PROSITE" id="PS51819">
    <property type="entry name" value="VOC"/>
    <property type="match status" value="1"/>
</dbReference>
<dbReference type="EMBL" id="PUFI01000014">
    <property type="protein sequence ID" value="TDG68216.1"/>
    <property type="molecule type" value="Genomic_DNA"/>
</dbReference>
<dbReference type="PANTHER" id="PTHR36503">
    <property type="entry name" value="BLR2520 PROTEIN"/>
    <property type="match status" value="1"/>
</dbReference>
<proteinExistence type="predicted"/>
<comment type="caution">
    <text evidence="2">The sequence shown here is derived from an EMBL/GenBank/DDBJ whole genome shotgun (WGS) entry which is preliminary data.</text>
</comment>
<evidence type="ECO:0000313" key="3">
    <source>
        <dbReference type="Proteomes" id="UP000295681"/>
    </source>
</evidence>
<feature type="domain" description="VOC" evidence="1">
    <location>
        <begin position="3"/>
        <end position="130"/>
    </location>
</feature>
<dbReference type="InterPro" id="IPR037523">
    <property type="entry name" value="VOC_core"/>
</dbReference>
<sequence>MTKMIFVNLPVTDLKRSIQFYEALGFKQNKEFSDDSGAGMVWDENIWVMLLTRDFYQKFLKDQTTADTHETSGSMTAFSLPSVEDVKKFAQTAEANGGESYHIDIGMPEDQMYELDVKDPDGNVLSAVWMAM</sequence>